<dbReference type="RefSeq" id="WP_172553425.1">
    <property type="nucleotide sequence ID" value="NZ_CP035727.2"/>
</dbReference>
<dbReference type="Proteomes" id="UP000501374">
    <property type="component" value="Chromosome"/>
</dbReference>
<protein>
    <submittedName>
        <fullName evidence="1">Uncharacterized protein</fullName>
    </submittedName>
</protein>
<name>A0A6H0TDH8_BACTU</name>
<dbReference type="EMBL" id="CP035727">
    <property type="protein sequence ID" value="QIW18557.1"/>
    <property type="molecule type" value="Genomic_DNA"/>
</dbReference>
<proteinExistence type="predicted"/>
<gene>
    <name evidence="1" type="ORF">EVG22_08800</name>
</gene>
<evidence type="ECO:0000313" key="1">
    <source>
        <dbReference type="EMBL" id="QIW18557.1"/>
    </source>
</evidence>
<evidence type="ECO:0000313" key="2">
    <source>
        <dbReference type="Proteomes" id="UP000501374"/>
    </source>
</evidence>
<organism evidence="1 2">
    <name type="scientific">Bacillus thuringiensis serovar andalousiensis</name>
    <dbReference type="NCBI Taxonomy" id="257985"/>
    <lineage>
        <taxon>Bacteria</taxon>
        <taxon>Bacillati</taxon>
        <taxon>Bacillota</taxon>
        <taxon>Bacilli</taxon>
        <taxon>Bacillales</taxon>
        <taxon>Bacillaceae</taxon>
        <taxon>Bacillus</taxon>
        <taxon>Bacillus cereus group</taxon>
    </lineage>
</organism>
<sequence>MQEQKYLVIHHSGFGAANVYEFETKDAVQEQVTQLIENGESPGSIRVTKEIPVNIQVKVDVEF</sequence>
<accession>A0A6H0TDH8</accession>
<dbReference type="AlphaFoldDB" id="A0A6H0TDH8"/>
<reference evidence="2" key="1">
    <citation type="submission" date="2019-02" db="EMBL/GenBank/DDBJ databases">
        <title>Structural and Functional analysis of Lanthipeptide from Bacillus thuringiensis serovar andalousiensis B23193.</title>
        <authorList>
            <person name="Andreeva J.V."/>
            <person name="Grigoreva A."/>
        </authorList>
    </citation>
    <scope>NUCLEOTIDE SEQUENCE [LARGE SCALE GENOMIC DNA]</scope>
    <source>
        <strain evidence="2">B23193</strain>
    </source>
</reference>